<evidence type="ECO:0000313" key="1">
    <source>
        <dbReference type="EMBL" id="DAE14187.1"/>
    </source>
</evidence>
<proteinExistence type="predicted"/>
<organism evidence="1">
    <name type="scientific">Myoviridae sp. ctTDl1</name>
    <dbReference type="NCBI Taxonomy" id="2825109"/>
    <lineage>
        <taxon>Viruses</taxon>
        <taxon>Duplodnaviria</taxon>
        <taxon>Heunggongvirae</taxon>
        <taxon>Uroviricota</taxon>
        <taxon>Caudoviricetes</taxon>
    </lineage>
</organism>
<reference evidence="1" key="1">
    <citation type="journal article" date="2021" name="Proc. Natl. Acad. Sci. U.S.A.">
        <title>A Catalog of Tens of Thousands of Viruses from Human Metagenomes Reveals Hidden Associations with Chronic Diseases.</title>
        <authorList>
            <person name="Tisza M.J."/>
            <person name="Buck C.B."/>
        </authorList>
    </citation>
    <scope>NUCLEOTIDE SEQUENCE</scope>
    <source>
        <strain evidence="1">CtTDl1</strain>
    </source>
</reference>
<protein>
    <submittedName>
        <fullName evidence="1">Uncharacterized protein</fullName>
    </submittedName>
</protein>
<sequence>MKIEIKPKQKHKVIIKNKPRHKITIKKGYANIGGDLDTSKLPNINELILHYNIGAL</sequence>
<name>A0A8S5Q5Y0_9CAUD</name>
<accession>A0A8S5Q5Y0</accession>
<dbReference type="EMBL" id="BK015576">
    <property type="protein sequence ID" value="DAE14187.1"/>
    <property type="molecule type" value="Genomic_DNA"/>
</dbReference>